<gene>
    <name evidence="2" type="ORF">SMAX5B_017762</name>
</gene>
<feature type="region of interest" description="Disordered" evidence="1">
    <location>
        <begin position="1"/>
        <end position="30"/>
    </location>
</feature>
<organism evidence="2 3">
    <name type="scientific">Scophthalmus maximus</name>
    <name type="common">Turbot</name>
    <name type="synonym">Psetta maxima</name>
    <dbReference type="NCBI Taxonomy" id="52904"/>
    <lineage>
        <taxon>Eukaryota</taxon>
        <taxon>Metazoa</taxon>
        <taxon>Chordata</taxon>
        <taxon>Craniata</taxon>
        <taxon>Vertebrata</taxon>
        <taxon>Euteleostomi</taxon>
        <taxon>Actinopterygii</taxon>
        <taxon>Neopterygii</taxon>
        <taxon>Teleostei</taxon>
        <taxon>Neoteleostei</taxon>
        <taxon>Acanthomorphata</taxon>
        <taxon>Carangaria</taxon>
        <taxon>Pleuronectiformes</taxon>
        <taxon>Pleuronectoidei</taxon>
        <taxon>Scophthalmidae</taxon>
        <taxon>Scophthalmus</taxon>
    </lineage>
</organism>
<sequence length="120" mass="13446">MNGNIELIEVINKGTTDPEPRPQEQAKFKNPPQLDREIVVLATSPPRFTGRIDDDAETSRPADVQRLRATVGRDSMTSRNNGLIRKRSQVKVSVLSQGQKLSHDLSSERIKAAPQSQHRH</sequence>
<feature type="compositionally biased region" description="Basic and acidic residues" evidence="1">
    <location>
        <begin position="101"/>
        <end position="111"/>
    </location>
</feature>
<feature type="compositionally biased region" description="Basic and acidic residues" evidence="1">
    <location>
        <begin position="50"/>
        <end position="66"/>
    </location>
</feature>
<evidence type="ECO:0000256" key="1">
    <source>
        <dbReference type="SAM" id="MobiDB-lite"/>
    </source>
</evidence>
<feature type="compositionally biased region" description="Basic and acidic residues" evidence="1">
    <location>
        <begin position="16"/>
        <end position="27"/>
    </location>
</feature>
<dbReference type="Proteomes" id="UP000246464">
    <property type="component" value="Chromosome 15"/>
</dbReference>
<proteinExistence type="predicted"/>
<keyword evidence="3" id="KW-1185">Reference proteome</keyword>
<dbReference type="AlphaFoldDB" id="A0A2U9CDH5"/>
<name>A0A2U9CDH5_SCOMX</name>
<feature type="region of interest" description="Disordered" evidence="1">
    <location>
        <begin position="47"/>
        <end position="120"/>
    </location>
</feature>
<accession>A0A2U9CDH5</accession>
<evidence type="ECO:0000313" key="3">
    <source>
        <dbReference type="Proteomes" id="UP000246464"/>
    </source>
</evidence>
<protein>
    <submittedName>
        <fullName evidence="2">Uncharacterized protein</fullName>
    </submittedName>
</protein>
<reference evidence="2 3" key="1">
    <citation type="submission" date="2017-12" db="EMBL/GenBank/DDBJ databases">
        <title>Integrating genomic resources of turbot (Scophthalmus maximus) in depth evaluation of genetic and physical mapping variation across individuals.</title>
        <authorList>
            <person name="Martinez P."/>
        </authorList>
    </citation>
    <scope>NUCLEOTIDE SEQUENCE [LARGE SCALE GENOMIC DNA]</scope>
</reference>
<dbReference type="EMBL" id="CP026257">
    <property type="protein sequence ID" value="AWP14631.1"/>
    <property type="molecule type" value="Genomic_DNA"/>
</dbReference>
<evidence type="ECO:0000313" key="2">
    <source>
        <dbReference type="EMBL" id="AWP14631.1"/>
    </source>
</evidence>
<feature type="compositionally biased region" description="Polar residues" evidence="1">
    <location>
        <begin position="90"/>
        <end position="100"/>
    </location>
</feature>